<reference evidence="2" key="1">
    <citation type="submission" date="2021-02" db="EMBL/GenBank/DDBJ databases">
        <authorList>
            <person name="Nowell W R."/>
        </authorList>
    </citation>
    <scope>NUCLEOTIDE SEQUENCE</scope>
</reference>
<dbReference type="OrthoDB" id="9991036at2759"/>
<feature type="transmembrane region" description="Helical" evidence="1">
    <location>
        <begin position="12"/>
        <end position="30"/>
    </location>
</feature>
<proteinExistence type="predicted"/>
<dbReference type="Proteomes" id="UP000663877">
    <property type="component" value="Unassembled WGS sequence"/>
</dbReference>
<dbReference type="InterPro" id="IPR029063">
    <property type="entry name" value="SAM-dependent_MTases_sf"/>
</dbReference>
<evidence type="ECO:0000313" key="4">
    <source>
        <dbReference type="Proteomes" id="UP000663832"/>
    </source>
</evidence>
<keyword evidence="1" id="KW-0812">Transmembrane</keyword>
<dbReference type="EMBL" id="CAJNOM010000106">
    <property type="protein sequence ID" value="CAF1059289.1"/>
    <property type="molecule type" value="Genomic_DNA"/>
</dbReference>
<dbReference type="Gene3D" id="3.40.50.150">
    <property type="entry name" value="Vaccinia Virus protein VP39"/>
    <property type="match status" value="1"/>
</dbReference>
<keyword evidence="4" id="KW-1185">Reference proteome</keyword>
<comment type="caution">
    <text evidence="2">The sequence shown here is derived from an EMBL/GenBank/DDBJ whole genome shotgun (WGS) entry which is preliminary data.</text>
</comment>
<evidence type="ECO:0000313" key="5">
    <source>
        <dbReference type="Proteomes" id="UP000663877"/>
    </source>
</evidence>
<evidence type="ECO:0000313" key="3">
    <source>
        <dbReference type="EMBL" id="CAF1059289.1"/>
    </source>
</evidence>
<dbReference type="AlphaFoldDB" id="A0A814CC18"/>
<dbReference type="Proteomes" id="UP000663832">
    <property type="component" value="Unassembled WGS sequence"/>
</dbReference>
<evidence type="ECO:0000256" key="1">
    <source>
        <dbReference type="SAM" id="Phobius"/>
    </source>
</evidence>
<protein>
    <submittedName>
        <fullName evidence="2">Uncharacterized protein</fullName>
    </submittedName>
</protein>
<gene>
    <name evidence="2" type="ORF">BJG266_LOCUS12491</name>
    <name evidence="3" type="ORF">QVE165_LOCUS18062</name>
</gene>
<keyword evidence="1" id="KW-0472">Membrane</keyword>
<dbReference type="SUPFAM" id="SSF53335">
    <property type="entry name" value="S-adenosyl-L-methionine-dependent methyltransferases"/>
    <property type="match status" value="1"/>
</dbReference>
<keyword evidence="1" id="KW-1133">Transmembrane helix</keyword>
<evidence type="ECO:0000313" key="2">
    <source>
        <dbReference type="EMBL" id="CAF0938193.1"/>
    </source>
</evidence>
<dbReference type="EMBL" id="CAJNOI010000048">
    <property type="protein sequence ID" value="CAF0938193.1"/>
    <property type="molecule type" value="Genomic_DNA"/>
</dbReference>
<name>A0A814CC18_9BILA</name>
<accession>A0A814CC18</accession>
<organism evidence="2 5">
    <name type="scientific">Adineta steineri</name>
    <dbReference type="NCBI Taxonomy" id="433720"/>
    <lineage>
        <taxon>Eukaryota</taxon>
        <taxon>Metazoa</taxon>
        <taxon>Spiralia</taxon>
        <taxon>Gnathifera</taxon>
        <taxon>Rotifera</taxon>
        <taxon>Eurotatoria</taxon>
        <taxon>Bdelloidea</taxon>
        <taxon>Adinetida</taxon>
        <taxon>Adinetidae</taxon>
        <taxon>Adineta</taxon>
    </lineage>
</organism>
<sequence length="349" mass="40542">MARSNKRIQIIILIIIIYILSSYYFFVHFYKNYIVWIPFLSSNLTQHRQNNRIHTVSSSSITYSLDSECKFDPNDALSQNRSREFDIIFETGRWAGGYSRSGLGSTVEGAYGWINELRTFFKHYSIQSIADIPCGDTTWQFSLQHINTIEQLYFGGDISTKLIEYNQKLYASRHSNKLFQYWDLVNCPIPTYTYESSICETKGNRFDLIIVRDALQHMNIRNGLKAVRNVIMSGAKYFAVSTYPANKQSSATNTRSIEKNEPLPSMPVECSYMKYCTLGNIPDGDFYRNNINCDPFNFPLNKAILVQPSHQKFYTEMENDEIHIYKIDDELKQIVKQYDEACIEGDQQI</sequence>